<accession>A0ACC3S7Y3</accession>
<comment type="caution">
    <text evidence="1">The sequence shown here is derived from an EMBL/GenBank/DDBJ whole genome shotgun (WGS) entry which is preliminary data.</text>
</comment>
<proteinExistence type="predicted"/>
<evidence type="ECO:0000313" key="1">
    <source>
        <dbReference type="EMBL" id="KAK8198688.1"/>
    </source>
</evidence>
<sequence length="385" mass="42816">MSFTPSSSESPTSITSPPNAVRQQRKRKEITDPTISDPAERKRVLNVLAQRQRKREQQAQFENILSSLQPDNATEGQCPLNESFGAYTGDLPTPPLDQCVPTAGQPSSDQLWLNQDESFTQLDETIATLILPETEGTTPDLWEDLERVCSDHVQFPGPNDPFPPLPTPQNPTRCISPARLTQTTSTLSQPLFPFPFPSPVRYPSPTTDLSLCVPEMTLLRASHLLATRLHSLSLIWSPTSSSIFTATDSNPTPAPPWISTLPPNLRPTPTQLTTPHHPLLDLLPWPRVRSKLIATFALPPSQWPRDARGEKLGLLQLVYDLEDGGVRVWGADPAVEEAWEVRDGFVERWWWCLDGAVLRAADVRRRERGEAGLRIERLLTAGGGE</sequence>
<gene>
    <name evidence="1" type="ORF">M8818_006555</name>
</gene>
<dbReference type="EMBL" id="JAMKPW020000040">
    <property type="protein sequence ID" value="KAK8198688.1"/>
    <property type="molecule type" value="Genomic_DNA"/>
</dbReference>
<protein>
    <submittedName>
        <fullName evidence="1">Uncharacterized protein</fullName>
    </submittedName>
</protein>
<dbReference type="Proteomes" id="UP001320706">
    <property type="component" value="Unassembled WGS sequence"/>
</dbReference>
<evidence type="ECO:0000313" key="2">
    <source>
        <dbReference type="Proteomes" id="UP001320706"/>
    </source>
</evidence>
<name>A0ACC3S7Y3_9PEZI</name>
<reference evidence="1" key="1">
    <citation type="submission" date="2024-02" db="EMBL/GenBank/DDBJ databases">
        <title>Metagenome Assembled Genome of Zalaria obscura JY119.</title>
        <authorList>
            <person name="Vighnesh L."/>
            <person name="Jagadeeshwari U."/>
            <person name="Venkata Ramana C."/>
            <person name="Sasikala C."/>
        </authorList>
    </citation>
    <scope>NUCLEOTIDE SEQUENCE</scope>
    <source>
        <strain evidence="1">JY119</strain>
    </source>
</reference>
<keyword evidence="2" id="KW-1185">Reference proteome</keyword>
<organism evidence="1 2">
    <name type="scientific">Zalaria obscura</name>
    <dbReference type="NCBI Taxonomy" id="2024903"/>
    <lineage>
        <taxon>Eukaryota</taxon>
        <taxon>Fungi</taxon>
        <taxon>Dikarya</taxon>
        <taxon>Ascomycota</taxon>
        <taxon>Pezizomycotina</taxon>
        <taxon>Dothideomycetes</taxon>
        <taxon>Dothideomycetidae</taxon>
        <taxon>Dothideales</taxon>
        <taxon>Zalariaceae</taxon>
        <taxon>Zalaria</taxon>
    </lineage>
</organism>